<dbReference type="Proteomes" id="UP000189940">
    <property type="component" value="Unassembled WGS sequence"/>
</dbReference>
<dbReference type="AlphaFoldDB" id="A0A1V4I2A6"/>
<evidence type="ECO:0000313" key="2">
    <source>
        <dbReference type="EMBL" id="OPH84249.1"/>
    </source>
</evidence>
<keyword evidence="3" id="KW-1185">Reference proteome</keyword>
<reference evidence="2 3" key="1">
    <citation type="submission" date="2017-02" db="EMBL/GenBank/DDBJ databases">
        <title>Genome sequence of the nitrite-oxidizing bacterium Nitrobacter vulgaris strain Ab1.</title>
        <authorList>
            <person name="Mellbye B.L."/>
            <person name="Davis E.W."/>
            <person name="Spieck E."/>
            <person name="Chang J.H."/>
            <person name="Bottomley P.J."/>
            <person name="Sayavedra-Soto L.A."/>
        </authorList>
    </citation>
    <scope>NUCLEOTIDE SEQUENCE [LARGE SCALE GENOMIC DNA]</scope>
    <source>
        <strain evidence="2 3">Ab1</strain>
    </source>
</reference>
<dbReference type="Pfam" id="PF13392">
    <property type="entry name" value="HNH_3"/>
    <property type="match status" value="1"/>
</dbReference>
<sequence>MKRPYEKKVYSEEEMKFLERHSNMSRRKLHSLFVTKFNRSDMSVFNIKDLCRRKKWGCAPRCPVGTQRIYSGYIHERIDRSKYPSYRGSNFARKHVWLWELKNGPVPKGHMLKCLDGNKLNTDPDNWVLVQIGIISRLSRRNYDDAPAELKQTIMAVAELEHQLHRTRGGS</sequence>
<organism evidence="2 3">
    <name type="scientific">Nitrobacter vulgaris</name>
    <dbReference type="NCBI Taxonomy" id="29421"/>
    <lineage>
        <taxon>Bacteria</taxon>
        <taxon>Pseudomonadati</taxon>
        <taxon>Pseudomonadota</taxon>
        <taxon>Alphaproteobacteria</taxon>
        <taxon>Hyphomicrobiales</taxon>
        <taxon>Nitrobacteraceae</taxon>
        <taxon>Nitrobacter</taxon>
    </lineage>
</organism>
<dbReference type="InterPro" id="IPR003615">
    <property type="entry name" value="HNH_nuc"/>
</dbReference>
<evidence type="ECO:0000259" key="1">
    <source>
        <dbReference type="Pfam" id="PF13392"/>
    </source>
</evidence>
<dbReference type="EMBL" id="MWPQ01000006">
    <property type="protein sequence ID" value="OPH84249.1"/>
    <property type="molecule type" value="Genomic_DNA"/>
</dbReference>
<evidence type="ECO:0000313" key="3">
    <source>
        <dbReference type="Proteomes" id="UP000189940"/>
    </source>
</evidence>
<proteinExistence type="predicted"/>
<protein>
    <recommendedName>
        <fullName evidence="1">HNH nuclease domain-containing protein</fullName>
    </recommendedName>
</protein>
<dbReference type="OrthoDB" id="6638408at2"/>
<dbReference type="STRING" id="29421.B2M20_02965"/>
<gene>
    <name evidence="2" type="ORF">B2M20_02965</name>
</gene>
<name>A0A1V4I2A6_NITVU</name>
<comment type="caution">
    <text evidence="2">The sequence shown here is derived from an EMBL/GenBank/DDBJ whole genome shotgun (WGS) entry which is preliminary data.</text>
</comment>
<feature type="domain" description="HNH nuclease" evidence="1">
    <location>
        <begin position="93"/>
        <end position="130"/>
    </location>
</feature>
<accession>A0A1V4I2A6</accession>